<accession>A0A367LY41</accession>
<feature type="domain" description="Solute-binding protein family 5" evidence="2">
    <location>
        <begin position="10"/>
        <end position="149"/>
    </location>
</feature>
<reference evidence="3 4" key="1">
    <citation type="submission" date="2018-07" db="EMBL/GenBank/DDBJ databases">
        <title>Mechanisms of high-level aminoglycoside resistance among Gram-negative pathogens in Brazil.</title>
        <authorList>
            <person name="Ballaben A.S."/>
            <person name="Darini A.L.C."/>
            <person name="Doi Y."/>
        </authorList>
    </citation>
    <scope>NUCLEOTIDE SEQUENCE [LARGE SCALE GENOMIC DNA]</scope>
    <source>
        <strain evidence="3 4">B2-305</strain>
    </source>
</reference>
<dbReference type="GO" id="GO:1904680">
    <property type="term" value="F:peptide transmembrane transporter activity"/>
    <property type="evidence" value="ECO:0007669"/>
    <property type="project" value="TreeGrafter"/>
</dbReference>
<dbReference type="InterPro" id="IPR000914">
    <property type="entry name" value="SBP_5_dom"/>
</dbReference>
<feature type="non-terminal residue" evidence="3">
    <location>
        <position position="1"/>
    </location>
</feature>
<gene>
    <name evidence="3" type="ORF">DT376_36820</name>
</gene>
<name>A0A367LY41_PSEAI</name>
<keyword evidence="1" id="KW-0732">Signal</keyword>
<sequence length="149" mass="17438">RELPLVLAQLYVLPRHWWQGRDFNRSSMQPPLGSGPYRLEKAEAGRSVSYRRNPDWWARDLPVGRGLYNFERIRFDYYRDSGVALQAFKAGQADINVETSVKAWSSGYDSPALRDGRLRQESFPYPYPASLQGLVFNLRRPLFEDRRVR</sequence>
<dbReference type="Proteomes" id="UP000253594">
    <property type="component" value="Unassembled WGS sequence"/>
</dbReference>
<dbReference type="GO" id="GO:0030288">
    <property type="term" value="C:outer membrane-bounded periplasmic space"/>
    <property type="evidence" value="ECO:0007669"/>
    <property type="project" value="TreeGrafter"/>
</dbReference>
<evidence type="ECO:0000313" key="4">
    <source>
        <dbReference type="Proteomes" id="UP000253594"/>
    </source>
</evidence>
<proteinExistence type="predicted"/>
<dbReference type="Gene3D" id="3.40.190.10">
    <property type="entry name" value="Periplasmic binding protein-like II"/>
    <property type="match status" value="1"/>
</dbReference>
<dbReference type="InterPro" id="IPR039424">
    <property type="entry name" value="SBP_5"/>
</dbReference>
<feature type="non-terminal residue" evidence="3">
    <location>
        <position position="149"/>
    </location>
</feature>
<evidence type="ECO:0000259" key="2">
    <source>
        <dbReference type="Pfam" id="PF00496"/>
    </source>
</evidence>
<dbReference type="GO" id="GO:0042884">
    <property type="term" value="P:microcin transport"/>
    <property type="evidence" value="ECO:0007669"/>
    <property type="project" value="TreeGrafter"/>
</dbReference>
<dbReference type="AlphaFoldDB" id="A0A367LY41"/>
<dbReference type="EMBL" id="QORE01002491">
    <property type="protein sequence ID" value="RCI70020.1"/>
    <property type="molecule type" value="Genomic_DNA"/>
</dbReference>
<protein>
    <submittedName>
        <fullName evidence="3">ABC transporter substrate-binding protein</fullName>
    </submittedName>
</protein>
<dbReference type="PANTHER" id="PTHR30290">
    <property type="entry name" value="PERIPLASMIC BINDING COMPONENT OF ABC TRANSPORTER"/>
    <property type="match status" value="1"/>
</dbReference>
<evidence type="ECO:0000313" key="3">
    <source>
        <dbReference type="EMBL" id="RCI70020.1"/>
    </source>
</evidence>
<dbReference type="Pfam" id="PF00496">
    <property type="entry name" value="SBP_bac_5"/>
    <property type="match status" value="1"/>
</dbReference>
<organism evidence="3 4">
    <name type="scientific">Pseudomonas aeruginosa</name>
    <dbReference type="NCBI Taxonomy" id="287"/>
    <lineage>
        <taxon>Bacteria</taxon>
        <taxon>Pseudomonadati</taxon>
        <taxon>Pseudomonadota</taxon>
        <taxon>Gammaproteobacteria</taxon>
        <taxon>Pseudomonadales</taxon>
        <taxon>Pseudomonadaceae</taxon>
        <taxon>Pseudomonas</taxon>
    </lineage>
</organism>
<dbReference type="PANTHER" id="PTHR30290:SF64">
    <property type="entry name" value="ABC TRANSPORTER PERIPLASMIC BINDING PROTEIN"/>
    <property type="match status" value="1"/>
</dbReference>
<evidence type="ECO:0000256" key="1">
    <source>
        <dbReference type="ARBA" id="ARBA00022729"/>
    </source>
</evidence>
<dbReference type="GO" id="GO:0015833">
    <property type="term" value="P:peptide transport"/>
    <property type="evidence" value="ECO:0007669"/>
    <property type="project" value="TreeGrafter"/>
</dbReference>
<comment type="caution">
    <text evidence="3">The sequence shown here is derived from an EMBL/GenBank/DDBJ whole genome shotgun (WGS) entry which is preliminary data.</text>
</comment>
<dbReference type="SUPFAM" id="SSF53850">
    <property type="entry name" value="Periplasmic binding protein-like II"/>
    <property type="match status" value="1"/>
</dbReference>